<organism evidence="2 3">
    <name type="scientific">Massarina eburnea CBS 473.64</name>
    <dbReference type="NCBI Taxonomy" id="1395130"/>
    <lineage>
        <taxon>Eukaryota</taxon>
        <taxon>Fungi</taxon>
        <taxon>Dikarya</taxon>
        <taxon>Ascomycota</taxon>
        <taxon>Pezizomycotina</taxon>
        <taxon>Dothideomycetes</taxon>
        <taxon>Pleosporomycetidae</taxon>
        <taxon>Pleosporales</taxon>
        <taxon>Massarineae</taxon>
        <taxon>Massarinaceae</taxon>
        <taxon>Massarina</taxon>
    </lineage>
</organism>
<keyword evidence="1" id="KW-0812">Transmembrane</keyword>
<name>A0A6A6RMD7_9PLEO</name>
<keyword evidence="1" id="KW-1133">Transmembrane helix</keyword>
<proteinExistence type="predicted"/>
<feature type="transmembrane region" description="Helical" evidence="1">
    <location>
        <begin position="47"/>
        <end position="71"/>
    </location>
</feature>
<dbReference type="Proteomes" id="UP000799753">
    <property type="component" value="Unassembled WGS sequence"/>
</dbReference>
<evidence type="ECO:0000313" key="3">
    <source>
        <dbReference type="Proteomes" id="UP000799753"/>
    </source>
</evidence>
<keyword evidence="3" id="KW-1185">Reference proteome</keyword>
<accession>A0A6A6RMD7</accession>
<dbReference type="EMBL" id="MU006796">
    <property type="protein sequence ID" value="KAF2636839.1"/>
    <property type="molecule type" value="Genomic_DNA"/>
</dbReference>
<protein>
    <submittedName>
        <fullName evidence="2">Uncharacterized protein</fullName>
    </submittedName>
</protein>
<sequence length="113" mass="12513">MTLTSRPSEIVLPSGGSSLAKLPGRMSLKICPKSPLTLVHVLCKASFLYLSSLTIVSSIFLLSLTTIDMFFFRLASFFSTLSIMAITLGLILFFMPLSRSSMVLRRPLRSDMF</sequence>
<evidence type="ECO:0000256" key="1">
    <source>
        <dbReference type="SAM" id="Phobius"/>
    </source>
</evidence>
<dbReference type="AlphaFoldDB" id="A0A6A6RMD7"/>
<keyword evidence="1" id="KW-0472">Membrane</keyword>
<gene>
    <name evidence="2" type="ORF">P280DRAFT_142119</name>
</gene>
<dbReference type="OrthoDB" id="10409358at2759"/>
<feature type="transmembrane region" description="Helical" evidence="1">
    <location>
        <begin position="77"/>
        <end position="97"/>
    </location>
</feature>
<reference evidence="2" key="1">
    <citation type="journal article" date="2020" name="Stud. Mycol.">
        <title>101 Dothideomycetes genomes: a test case for predicting lifestyles and emergence of pathogens.</title>
        <authorList>
            <person name="Haridas S."/>
            <person name="Albert R."/>
            <person name="Binder M."/>
            <person name="Bloem J."/>
            <person name="Labutti K."/>
            <person name="Salamov A."/>
            <person name="Andreopoulos B."/>
            <person name="Baker S."/>
            <person name="Barry K."/>
            <person name="Bills G."/>
            <person name="Bluhm B."/>
            <person name="Cannon C."/>
            <person name="Castanera R."/>
            <person name="Culley D."/>
            <person name="Daum C."/>
            <person name="Ezra D."/>
            <person name="Gonzalez J."/>
            <person name="Henrissat B."/>
            <person name="Kuo A."/>
            <person name="Liang C."/>
            <person name="Lipzen A."/>
            <person name="Lutzoni F."/>
            <person name="Magnuson J."/>
            <person name="Mondo S."/>
            <person name="Nolan M."/>
            <person name="Ohm R."/>
            <person name="Pangilinan J."/>
            <person name="Park H.-J."/>
            <person name="Ramirez L."/>
            <person name="Alfaro M."/>
            <person name="Sun H."/>
            <person name="Tritt A."/>
            <person name="Yoshinaga Y."/>
            <person name="Zwiers L.-H."/>
            <person name="Turgeon B."/>
            <person name="Goodwin S."/>
            <person name="Spatafora J."/>
            <person name="Crous P."/>
            <person name="Grigoriev I."/>
        </authorList>
    </citation>
    <scope>NUCLEOTIDE SEQUENCE</scope>
    <source>
        <strain evidence="2">CBS 473.64</strain>
    </source>
</reference>
<evidence type="ECO:0000313" key="2">
    <source>
        <dbReference type="EMBL" id="KAF2636839.1"/>
    </source>
</evidence>